<dbReference type="AlphaFoldDB" id="A0AAU7T2I9"/>
<accession>A0AAU7T2I9</accession>
<organism evidence="2">
    <name type="scientific">Kribbella sp. HUAS MG21</name>
    <dbReference type="NCBI Taxonomy" id="3160966"/>
    <lineage>
        <taxon>Bacteria</taxon>
        <taxon>Bacillati</taxon>
        <taxon>Actinomycetota</taxon>
        <taxon>Actinomycetes</taxon>
        <taxon>Propionibacteriales</taxon>
        <taxon>Kribbellaceae</taxon>
        <taxon>Kribbella</taxon>
    </lineage>
</organism>
<keyword evidence="2" id="KW-0012">Acyltransferase</keyword>
<dbReference type="Pfam" id="PF13480">
    <property type="entry name" value="Acetyltransf_6"/>
    <property type="match status" value="1"/>
</dbReference>
<proteinExistence type="predicted"/>
<dbReference type="PROSITE" id="PS51186">
    <property type="entry name" value="GNAT"/>
    <property type="match status" value="1"/>
</dbReference>
<name>A0AAU7T2I9_9ACTN</name>
<dbReference type="RefSeq" id="WP_350273921.1">
    <property type="nucleotide sequence ID" value="NZ_CP158165.1"/>
</dbReference>
<dbReference type="InterPro" id="IPR038740">
    <property type="entry name" value="BioF2-like_GNAT_dom"/>
</dbReference>
<reference evidence="2" key="1">
    <citation type="submission" date="2024-06" db="EMBL/GenBank/DDBJ databases">
        <title>Kribbella sp. strain HUAS MG21 genome sequences.</title>
        <authorList>
            <person name="Mo P."/>
        </authorList>
    </citation>
    <scope>NUCLEOTIDE SEQUENCE</scope>
    <source>
        <strain evidence="2">HUAS MG21</strain>
    </source>
</reference>
<dbReference type="CDD" id="cd04301">
    <property type="entry name" value="NAT_SF"/>
    <property type="match status" value="1"/>
</dbReference>
<dbReference type="InterPro" id="IPR016181">
    <property type="entry name" value="Acyl_CoA_acyltransferase"/>
</dbReference>
<protein>
    <submittedName>
        <fullName evidence="2">GNAT family N-acetyltransferase</fullName>
        <ecNumber evidence="2">2.3.1.-</ecNumber>
    </submittedName>
</protein>
<gene>
    <name evidence="2" type="ORF">ABN611_21075</name>
</gene>
<dbReference type="Gene3D" id="3.40.630.30">
    <property type="match status" value="1"/>
</dbReference>
<dbReference type="EC" id="2.3.1.-" evidence="2"/>
<dbReference type="EMBL" id="CP158165">
    <property type="protein sequence ID" value="XBV21055.1"/>
    <property type="molecule type" value="Genomic_DNA"/>
</dbReference>
<dbReference type="InterPro" id="IPR000182">
    <property type="entry name" value="GNAT_dom"/>
</dbReference>
<keyword evidence="2" id="KW-0808">Transferase</keyword>
<evidence type="ECO:0000259" key="1">
    <source>
        <dbReference type="PROSITE" id="PS51186"/>
    </source>
</evidence>
<dbReference type="SUPFAM" id="SSF55729">
    <property type="entry name" value="Acyl-CoA N-acyltransferases (Nat)"/>
    <property type="match status" value="1"/>
</dbReference>
<evidence type="ECO:0000313" key="2">
    <source>
        <dbReference type="EMBL" id="XBV21055.1"/>
    </source>
</evidence>
<feature type="domain" description="N-acetyltransferase" evidence="1">
    <location>
        <begin position="116"/>
        <end position="250"/>
    </location>
</feature>
<sequence length="250" mass="26037">MDIVRAIEDNAAELLMAMGAAGGGSQRADDRATWTIGGSPIDYHNAVVRAADAGVAAESLAALKKHGVPGTWHAGPSMPIDRTALTAAGFVAAGSEPGMAVRIAELRAPAAVPGLTITRVGDDDALAVWEATLGQGFGEGEREARWVASVYRELGYGDPWQHYLGWLDGTPVATATVFLGAGVAGVYFVMTVPEARRRGIGAAITYGALRAGARPGIEYAVLGSSPAGRSVYEALGFREYCTIELYEWAG</sequence>
<dbReference type="GO" id="GO:0016747">
    <property type="term" value="F:acyltransferase activity, transferring groups other than amino-acyl groups"/>
    <property type="evidence" value="ECO:0007669"/>
    <property type="project" value="InterPro"/>
</dbReference>